<proteinExistence type="predicted"/>
<evidence type="ECO:0000313" key="2">
    <source>
        <dbReference type="Proteomes" id="UP000185829"/>
    </source>
</evidence>
<comment type="caution">
    <text evidence="1">The sequence shown here is derived from an EMBL/GenBank/DDBJ whole genome shotgun (WGS) entry which is preliminary data.</text>
</comment>
<dbReference type="RefSeq" id="WP_179085997.1">
    <property type="nucleotide sequence ID" value="NZ_FTMX01000001.1"/>
</dbReference>
<reference evidence="1 2" key="1">
    <citation type="submission" date="2017-01" db="EMBL/GenBank/DDBJ databases">
        <authorList>
            <person name="Varghese N."/>
            <person name="Submissions S."/>
        </authorList>
    </citation>
    <scope>NUCLEOTIDE SEQUENCE [LARGE SCALE GENOMIC DNA]</scope>
    <source>
        <strain evidence="1 2">RUG2-6</strain>
    </source>
</reference>
<gene>
    <name evidence="1" type="ORF">SAMN05878482_101855</name>
</gene>
<dbReference type="Proteomes" id="UP000185829">
    <property type="component" value="Unassembled WGS sequence"/>
</dbReference>
<protein>
    <submittedName>
        <fullName evidence="1">Uncharacterized protein</fullName>
    </submittedName>
</protein>
<sequence length="57" mass="6873">MDYIEIALPKCKVFLTQKEFQSLLMRDTELYKLGLKRGKAISRNLKQHQREEDKYLN</sequence>
<accession>A0A9X8R408</accession>
<organism evidence="1 2">
    <name type="scientific">Peribacillus simplex</name>
    <dbReference type="NCBI Taxonomy" id="1478"/>
    <lineage>
        <taxon>Bacteria</taxon>
        <taxon>Bacillati</taxon>
        <taxon>Bacillota</taxon>
        <taxon>Bacilli</taxon>
        <taxon>Bacillales</taxon>
        <taxon>Bacillaceae</taxon>
        <taxon>Peribacillus</taxon>
    </lineage>
</organism>
<name>A0A9X8R408_9BACI</name>
<evidence type="ECO:0000313" key="1">
    <source>
        <dbReference type="EMBL" id="SIQ29296.1"/>
    </source>
</evidence>
<dbReference type="EMBL" id="FTMX01000001">
    <property type="protein sequence ID" value="SIQ29296.1"/>
    <property type="molecule type" value="Genomic_DNA"/>
</dbReference>
<dbReference type="AlphaFoldDB" id="A0A9X8R408"/>